<dbReference type="GO" id="GO:0016491">
    <property type="term" value="F:oxidoreductase activity"/>
    <property type="evidence" value="ECO:0007669"/>
    <property type="project" value="UniProtKB-KW"/>
</dbReference>
<dbReference type="InterPro" id="IPR023753">
    <property type="entry name" value="FAD/NAD-binding_dom"/>
</dbReference>
<dbReference type="Pfam" id="PF07992">
    <property type="entry name" value="Pyr_redox_2"/>
    <property type="match status" value="1"/>
</dbReference>
<dbReference type="EMBL" id="MVGC01000143">
    <property type="protein sequence ID" value="RJE22939.1"/>
    <property type="molecule type" value="Genomic_DNA"/>
</dbReference>
<dbReference type="OrthoDB" id="10260355at2759"/>
<keyword evidence="3" id="KW-0560">Oxidoreductase</keyword>
<feature type="region of interest" description="Disordered" evidence="4">
    <location>
        <begin position="223"/>
        <end position="243"/>
    </location>
</feature>
<comment type="caution">
    <text evidence="6">The sequence shown here is derived from an EMBL/GenBank/DDBJ whole genome shotgun (WGS) entry which is preliminary data.</text>
</comment>
<comment type="similarity">
    <text evidence="1">Belongs to the class-II pyridine nucleotide-disulfide oxidoreductase family.</text>
</comment>
<protein>
    <submittedName>
        <fullName evidence="6">Pyridine nucleotide-disulfide oxidoreductase</fullName>
    </submittedName>
</protein>
<evidence type="ECO:0000256" key="2">
    <source>
        <dbReference type="ARBA" id="ARBA00022630"/>
    </source>
</evidence>
<evidence type="ECO:0000256" key="4">
    <source>
        <dbReference type="SAM" id="MobiDB-lite"/>
    </source>
</evidence>
<dbReference type="SUPFAM" id="SSF51905">
    <property type="entry name" value="FAD/NAD(P)-binding domain"/>
    <property type="match status" value="1"/>
</dbReference>
<feature type="domain" description="FAD/NAD(P)-binding" evidence="5">
    <location>
        <begin position="14"/>
        <end position="301"/>
    </location>
</feature>
<dbReference type="GO" id="GO:0097237">
    <property type="term" value="P:cellular response to toxic substance"/>
    <property type="evidence" value="ECO:0007669"/>
    <property type="project" value="UniProtKB-ARBA"/>
</dbReference>
<dbReference type="InterPro" id="IPR050097">
    <property type="entry name" value="Ferredoxin-NADP_redctase_2"/>
</dbReference>
<dbReference type="PANTHER" id="PTHR48105">
    <property type="entry name" value="THIOREDOXIN REDUCTASE 1-RELATED-RELATED"/>
    <property type="match status" value="1"/>
</dbReference>
<dbReference type="InterPro" id="IPR036188">
    <property type="entry name" value="FAD/NAD-bd_sf"/>
</dbReference>
<proteinExistence type="inferred from homology"/>
<name>A0A3A2ZI63_9EURO</name>
<evidence type="ECO:0000259" key="5">
    <source>
        <dbReference type="Pfam" id="PF07992"/>
    </source>
</evidence>
<reference evidence="7" key="1">
    <citation type="submission" date="2017-02" db="EMBL/GenBank/DDBJ databases">
        <authorList>
            <person name="Tafer H."/>
            <person name="Lopandic K."/>
        </authorList>
    </citation>
    <scope>NUCLEOTIDE SEQUENCE [LARGE SCALE GENOMIC DNA]</scope>
    <source>
        <strain evidence="7">CBS 366.77</strain>
    </source>
</reference>
<dbReference type="PRINTS" id="PR00469">
    <property type="entry name" value="PNDRDTASEII"/>
</dbReference>
<evidence type="ECO:0000256" key="3">
    <source>
        <dbReference type="ARBA" id="ARBA00023002"/>
    </source>
</evidence>
<keyword evidence="2" id="KW-0285">Flavoprotein</keyword>
<organism evidence="6 7">
    <name type="scientific">Aspergillus sclerotialis</name>
    <dbReference type="NCBI Taxonomy" id="2070753"/>
    <lineage>
        <taxon>Eukaryota</taxon>
        <taxon>Fungi</taxon>
        <taxon>Dikarya</taxon>
        <taxon>Ascomycota</taxon>
        <taxon>Pezizomycotina</taxon>
        <taxon>Eurotiomycetes</taxon>
        <taxon>Eurotiomycetidae</taxon>
        <taxon>Eurotiales</taxon>
        <taxon>Aspergillaceae</taxon>
        <taxon>Aspergillus</taxon>
        <taxon>Aspergillus subgen. Polypaecilum</taxon>
    </lineage>
</organism>
<dbReference type="Proteomes" id="UP000266188">
    <property type="component" value="Unassembled WGS sequence"/>
</dbReference>
<evidence type="ECO:0000313" key="6">
    <source>
        <dbReference type="EMBL" id="RJE22939.1"/>
    </source>
</evidence>
<dbReference type="STRING" id="2070753.A0A3A2ZI63"/>
<sequence>MTTISKVVHPLVETLIIGGGPGGLATALGLARARRHVIIFDSGKYRNSHVQHMHNVNTWDHANPASFREAARRELLEGRYNTIKFQNVAITNVIKRSDGIFEATDARDETWLGKTLVLATGVTDVMPDLPGYRECWETSKIFHCLYCHGYEESDCDTAGVIAAYGLTATAQPAFHVSQLAAQFAKKVVIYTNGSVELAQQVNDMVQNNSNIAIDARPIQSLVPESNSNEDPAITLGPSPDGNQSAETISHRFFVHAPNTTPNIAFAKPLGLELSPSGSDVKVNSLYNATNVPGCYAVGDVGSPFKAMTLALSAGCLAAGGVTSELF</sequence>
<dbReference type="Gene3D" id="3.50.50.60">
    <property type="entry name" value="FAD/NAD(P)-binding domain"/>
    <property type="match status" value="2"/>
</dbReference>
<evidence type="ECO:0000313" key="7">
    <source>
        <dbReference type="Proteomes" id="UP000266188"/>
    </source>
</evidence>
<dbReference type="PRINTS" id="PR00368">
    <property type="entry name" value="FADPNR"/>
</dbReference>
<dbReference type="AlphaFoldDB" id="A0A3A2ZI63"/>
<accession>A0A3A2ZI63</accession>
<evidence type="ECO:0000256" key="1">
    <source>
        <dbReference type="ARBA" id="ARBA00009333"/>
    </source>
</evidence>
<keyword evidence="7" id="KW-1185">Reference proteome</keyword>
<gene>
    <name evidence="6" type="ORF">PHISCL_04708</name>
</gene>